<keyword evidence="5" id="KW-0378">Hydrolase</keyword>
<dbReference type="InterPro" id="IPR052021">
    <property type="entry name" value="Type-I_RS_S_subunit"/>
</dbReference>
<evidence type="ECO:0000313" key="5">
    <source>
        <dbReference type="EMBL" id="UTT44545.1"/>
    </source>
</evidence>
<dbReference type="RefSeq" id="WP_255178748.1">
    <property type="nucleotide sequence ID" value="NZ_CP101463.1"/>
</dbReference>
<sequence>MSTEWIEVSLKDICENKSVACKNFEEENIERYVGLEHLEPESLVISSWGLVKDGTTFTKLFYPGQVLFGKRRSYQKKAAVADFKGVCSGDILVLEAKEDIILRELLPYIIQNERLFDYAVGTSSGSLSPRTSWRLLSSYKLKIPLNRESQKEILEKFTKIEEAIKLKGNLKFTTQKYKESLLNHLLTYGINNIKTTPKKNEDIPVNWSLKKLGDIATLRTEKFNPLSADTEKYIALEHIEPISGKILGYEDSKESTSLKAKFKEGDVLFGKLRPYLRKYWYAEFDGVCATEILPLIAKSGTDKKFLFYTLQQEKVIGFAIQNSFGTKMPRTSWADLKNIKLAIPPKEEQQEIANILSNLDKQVFAYEKEIELSISIKKALQEQLLTSREGVKL</sequence>
<keyword evidence="6" id="KW-1185">Reference proteome</keyword>
<evidence type="ECO:0000313" key="6">
    <source>
        <dbReference type="Proteomes" id="UP001060325"/>
    </source>
</evidence>
<dbReference type="Pfam" id="PF01420">
    <property type="entry name" value="Methylase_S"/>
    <property type="match status" value="2"/>
</dbReference>
<keyword evidence="5" id="KW-0255">Endonuclease</keyword>
<organism evidence="5 6">
    <name type="scientific">Exiguobacterium aurantiacum</name>
    <dbReference type="NCBI Taxonomy" id="33987"/>
    <lineage>
        <taxon>Bacteria</taxon>
        <taxon>Bacillati</taxon>
        <taxon>Bacillota</taxon>
        <taxon>Bacilli</taxon>
        <taxon>Bacillales</taxon>
        <taxon>Bacillales Family XII. Incertae Sedis</taxon>
        <taxon>Exiguobacterium</taxon>
    </lineage>
</organism>
<dbReference type="InterPro" id="IPR000055">
    <property type="entry name" value="Restrct_endonuc_typeI_TRD"/>
</dbReference>
<dbReference type="PANTHER" id="PTHR30408:SF12">
    <property type="entry name" value="TYPE I RESTRICTION ENZYME MJAVIII SPECIFICITY SUBUNIT"/>
    <property type="match status" value="1"/>
</dbReference>
<evidence type="ECO:0000256" key="3">
    <source>
        <dbReference type="ARBA" id="ARBA00023125"/>
    </source>
</evidence>
<keyword evidence="2" id="KW-0680">Restriction system</keyword>
<reference evidence="5" key="1">
    <citation type="submission" date="2022-07" db="EMBL/GenBank/DDBJ databases">
        <title>Complete genome of CX2.</title>
        <authorList>
            <person name="Cao G."/>
        </authorList>
    </citation>
    <scope>NUCLEOTIDE SEQUENCE</scope>
    <source>
        <strain evidence="5">CX2</strain>
        <plasmid evidence="5">pCXA</plasmid>
    </source>
</reference>
<keyword evidence="3" id="KW-0238">DNA-binding</keyword>
<comment type="similarity">
    <text evidence="1">Belongs to the type-I restriction system S methylase family.</text>
</comment>
<protein>
    <submittedName>
        <fullName evidence="5">Restriction endonuclease subunit S</fullName>
    </submittedName>
</protein>
<gene>
    <name evidence="5" type="ORF">NMQ00_16215</name>
</gene>
<dbReference type="GO" id="GO:0004519">
    <property type="term" value="F:endonuclease activity"/>
    <property type="evidence" value="ECO:0007669"/>
    <property type="project" value="UniProtKB-KW"/>
</dbReference>
<dbReference type="InterPro" id="IPR044946">
    <property type="entry name" value="Restrct_endonuc_typeI_TRD_sf"/>
</dbReference>
<evidence type="ECO:0000256" key="2">
    <source>
        <dbReference type="ARBA" id="ARBA00022747"/>
    </source>
</evidence>
<dbReference type="PANTHER" id="PTHR30408">
    <property type="entry name" value="TYPE-1 RESTRICTION ENZYME ECOKI SPECIFICITY PROTEIN"/>
    <property type="match status" value="1"/>
</dbReference>
<evidence type="ECO:0000256" key="1">
    <source>
        <dbReference type="ARBA" id="ARBA00010923"/>
    </source>
</evidence>
<keyword evidence="5" id="KW-0614">Plasmid</keyword>
<name>A0ABY5FSN8_9BACL</name>
<dbReference type="EMBL" id="CP101463">
    <property type="protein sequence ID" value="UTT44545.1"/>
    <property type="molecule type" value="Genomic_DNA"/>
</dbReference>
<geneLocation type="plasmid" evidence="5 6">
    <name>pCXA</name>
</geneLocation>
<dbReference type="Proteomes" id="UP001060325">
    <property type="component" value="Plasmid pCXA"/>
</dbReference>
<dbReference type="Gene3D" id="3.90.220.20">
    <property type="entry name" value="DNA methylase specificity domains"/>
    <property type="match status" value="2"/>
</dbReference>
<feature type="domain" description="Type I restriction modification DNA specificity" evidence="4">
    <location>
        <begin position="204"/>
        <end position="371"/>
    </location>
</feature>
<feature type="domain" description="Type I restriction modification DNA specificity" evidence="4">
    <location>
        <begin position="4"/>
        <end position="169"/>
    </location>
</feature>
<evidence type="ECO:0000259" key="4">
    <source>
        <dbReference type="Pfam" id="PF01420"/>
    </source>
</evidence>
<keyword evidence="5" id="KW-0540">Nuclease</keyword>
<proteinExistence type="inferred from homology"/>
<dbReference type="SUPFAM" id="SSF116734">
    <property type="entry name" value="DNA methylase specificity domain"/>
    <property type="match status" value="2"/>
</dbReference>
<accession>A0ABY5FSN8</accession>